<reference evidence="6 7" key="1">
    <citation type="journal article" date="2015" name="Nature">
        <title>rRNA introns, odd ribosomes, and small enigmatic genomes across a large radiation of phyla.</title>
        <authorList>
            <person name="Brown C.T."/>
            <person name="Hug L.A."/>
            <person name="Thomas B.C."/>
            <person name="Sharon I."/>
            <person name="Castelle C.J."/>
            <person name="Singh A."/>
            <person name="Wilkins M.J."/>
            <person name="Williams K.H."/>
            <person name="Banfield J.F."/>
        </authorList>
    </citation>
    <scope>NUCLEOTIDE SEQUENCE [LARGE SCALE GENOMIC DNA]</scope>
</reference>
<keyword evidence="2 6" id="KW-0689">Ribosomal protein</keyword>
<dbReference type="GO" id="GO:0003735">
    <property type="term" value="F:structural constituent of ribosome"/>
    <property type="evidence" value="ECO:0007669"/>
    <property type="project" value="TreeGrafter"/>
</dbReference>
<dbReference type="InterPro" id="IPR003029">
    <property type="entry name" value="S1_domain"/>
</dbReference>
<dbReference type="GO" id="GO:0003729">
    <property type="term" value="F:mRNA binding"/>
    <property type="evidence" value="ECO:0007669"/>
    <property type="project" value="TreeGrafter"/>
</dbReference>
<evidence type="ECO:0000256" key="1">
    <source>
        <dbReference type="ARBA" id="ARBA00006767"/>
    </source>
</evidence>
<evidence type="ECO:0000259" key="5">
    <source>
        <dbReference type="PROSITE" id="PS50126"/>
    </source>
</evidence>
<dbReference type="CDD" id="cd00164">
    <property type="entry name" value="S1_like"/>
    <property type="match status" value="1"/>
</dbReference>
<evidence type="ECO:0000313" key="6">
    <source>
        <dbReference type="EMBL" id="KKP59381.1"/>
    </source>
</evidence>
<organism evidence="6 7">
    <name type="scientific">Candidatus Gottesmanbacteria bacterium GW2011_GWA1_34_13</name>
    <dbReference type="NCBI Taxonomy" id="1618434"/>
    <lineage>
        <taxon>Bacteria</taxon>
        <taxon>Candidatus Gottesmaniibacteriota</taxon>
    </lineage>
</organism>
<dbReference type="STRING" id="1618434.UR52_C0007G0006"/>
<dbReference type="SUPFAM" id="SSF50249">
    <property type="entry name" value="Nucleic acid-binding proteins"/>
    <property type="match status" value="4"/>
</dbReference>
<feature type="compositionally biased region" description="Basic and acidic residues" evidence="4">
    <location>
        <begin position="13"/>
        <end position="32"/>
    </location>
</feature>
<evidence type="ECO:0000313" key="7">
    <source>
        <dbReference type="Proteomes" id="UP000034176"/>
    </source>
</evidence>
<sequence>MTTKIQPSFAKATKGEEKSQPKAEIKLEEKASKLASKISKPSKSTYAKASTSVKTSSFAEATEDKSEDREPETMDDLMSETKYAMVSYTRGKVLDGKVMSVSNRFISFDIGGKGDAIVHEKEIPYIGDLLRHLKVGDKVAVTVVNPENDRGQTVVSLRRTALSKRWELLIEKMKSGEIVDVAIKELSKGGFLVDYLGIRGFIPLSQVDAELTRTGERSTGRHVNVKIIEVDKDANRLIFSQIAGGISVKQQAALKALKIGDTYKAEITGIAPFGGFVSVKSGESNISGLIHISEIAWEKVDNTSNYLKIGQTVDAKLIGIDQKLGKLTLSLKQLLADPWSDVMKVFSVDQSVKGKVTKITPFGAFVSLLPGIEGLIHISKIAPGEEPKSGEDIECLIEELNPDKRKISLSIVSKAKPIGYR</sequence>
<dbReference type="PANTHER" id="PTHR10724:SF7">
    <property type="entry name" value="SMALL RIBOSOMAL SUBUNIT PROTEIN BS1C"/>
    <property type="match status" value="1"/>
</dbReference>
<evidence type="ECO:0000256" key="2">
    <source>
        <dbReference type="ARBA" id="ARBA00022980"/>
    </source>
</evidence>
<proteinExistence type="inferred from homology"/>
<evidence type="ECO:0000256" key="4">
    <source>
        <dbReference type="SAM" id="MobiDB-lite"/>
    </source>
</evidence>
<feature type="region of interest" description="Disordered" evidence="4">
    <location>
        <begin position="1"/>
        <end position="75"/>
    </location>
</feature>
<dbReference type="PRINTS" id="PR00681">
    <property type="entry name" value="RIBOSOMALS1"/>
</dbReference>
<dbReference type="Proteomes" id="UP000034176">
    <property type="component" value="Unassembled WGS sequence"/>
</dbReference>
<dbReference type="EMBL" id="LBPN01000007">
    <property type="protein sequence ID" value="KKP59381.1"/>
    <property type="molecule type" value="Genomic_DNA"/>
</dbReference>
<dbReference type="Gene3D" id="2.40.50.140">
    <property type="entry name" value="Nucleic acid-binding proteins"/>
    <property type="match status" value="4"/>
</dbReference>
<feature type="compositionally biased region" description="Polar residues" evidence="4">
    <location>
        <begin position="39"/>
        <end position="59"/>
    </location>
</feature>
<dbReference type="InterPro" id="IPR012340">
    <property type="entry name" value="NA-bd_OB-fold"/>
</dbReference>
<comment type="similarity">
    <text evidence="1">Belongs to the bacterial ribosomal protein bS1 family.</text>
</comment>
<name>A0A0G0B6N5_9BACT</name>
<dbReference type="GO" id="GO:0006412">
    <property type="term" value="P:translation"/>
    <property type="evidence" value="ECO:0007669"/>
    <property type="project" value="TreeGrafter"/>
</dbReference>
<dbReference type="GO" id="GO:0022627">
    <property type="term" value="C:cytosolic small ribosomal subunit"/>
    <property type="evidence" value="ECO:0007669"/>
    <property type="project" value="TreeGrafter"/>
</dbReference>
<feature type="domain" description="S1 motif" evidence="5">
    <location>
        <begin position="91"/>
        <end position="158"/>
    </location>
</feature>
<comment type="caution">
    <text evidence="6">The sequence shown here is derived from an EMBL/GenBank/DDBJ whole genome shotgun (WGS) entry which is preliminary data.</text>
</comment>
<dbReference type="Pfam" id="PF00575">
    <property type="entry name" value="S1"/>
    <property type="match status" value="4"/>
</dbReference>
<evidence type="ECO:0000256" key="3">
    <source>
        <dbReference type="ARBA" id="ARBA00023274"/>
    </source>
</evidence>
<feature type="compositionally biased region" description="Basic and acidic residues" evidence="4">
    <location>
        <begin position="62"/>
        <end position="72"/>
    </location>
</feature>
<feature type="domain" description="S1 motif" evidence="5">
    <location>
        <begin position="176"/>
        <end position="242"/>
    </location>
</feature>
<dbReference type="AlphaFoldDB" id="A0A0G0B6N5"/>
<gene>
    <name evidence="6" type="ORF">UR52_C0007G0006</name>
</gene>
<dbReference type="PANTHER" id="PTHR10724">
    <property type="entry name" value="30S RIBOSOMAL PROTEIN S1"/>
    <property type="match status" value="1"/>
</dbReference>
<dbReference type="PATRIC" id="fig|1618434.3.peg.310"/>
<dbReference type="InterPro" id="IPR035104">
    <property type="entry name" value="Ribosomal_protein_S1-like"/>
</dbReference>
<dbReference type="SMART" id="SM00316">
    <property type="entry name" value="S1"/>
    <property type="match status" value="4"/>
</dbReference>
<feature type="domain" description="S1 motif" evidence="5">
    <location>
        <begin position="349"/>
        <end position="412"/>
    </location>
</feature>
<protein>
    <submittedName>
        <fullName evidence="6">30S ribosomal protein S1</fullName>
    </submittedName>
</protein>
<accession>A0A0G0B6N5</accession>
<feature type="domain" description="S1 motif" evidence="5">
    <location>
        <begin position="260"/>
        <end position="332"/>
    </location>
</feature>
<dbReference type="InterPro" id="IPR050437">
    <property type="entry name" value="Ribos_protein_bS1-like"/>
</dbReference>
<dbReference type="CDD" id="cd04465">
    <property type="entry name" value="S1_RPS1_repeat_ec2_hs2"/>
    <property type="match status" value="1"/>
</dbReference>
<keyword evidence="3" id="KW-0687">Ribonucleoprotein</keyword>
<dbReference type="PROSITE" id="PS50126">
    <property type="entry name" value="S1"/>
    <property type="match status" value="4"/>
</dbReference>